<proteinExistence type="predicted"/>
<dbReference type="Pfam" id="PF12146">
    <property type="entry name" value="Hydrolase_4"/>
    <property type="match status" value="1"/>
</dbReference>
<dbReference type="PANTHER" id="PTHR12277:SF39">
    <property type="entry name" value="SERINE AMINOPEPTIDASE S33 DOMAIN-CONTAINING PROTEIN"/>
    <property type="match status" value="1"/>
</dbReference>
<evidence type="ECO:0000313" key="4">
    <source>
        <dbReference type="Proteomes" id="UP001175271"/>
    </source>
</evidence>
<gene>
    <name evidence="3" type="ORF">QR680_014249</name>
</gene>
<dbReference type="GO" id="GO:0008474">
    <property type="term" value="F:palmitoyl-(protein) hydrolase activity"/>
    <property type="evidence" value="ECO:0007669"/>
    <property type="project" value="TreeGrafter"/>
</dbReference>
<accession>A0AA39I9L3</accession>
<dbReference type="EMBL" id="JAUCMV010000002">
    <property type="protein sequence ID" value="KAK0419640.1"/>
    <property type="molecule type" value="Genomic_DNA"/>
</dbReference>
<dbReference type="GO" id="GO:0005886">
    <property type="term" value="C:plasma membrane"/>
    <property type="evidence" value="ECO:0007669"/>
    <property type="project" value="TreeGrafter"/>
</dbReference>
<feature type="domain" description="Serine aminopeptidase S33" evidence="2">
    <location>
        <begin position="210"/>
        <end position="288"/>
    </location>
</feature>
<keyword evidence="4" id="KW-1185">Reference proteome</keyword>
<dbReference type="InterPro" id="IPR029058">
    <property type="entry name" value="AB_hydrolase_fold"/>
</dbReference>
<name>A0AA39I9L3_9BILA</name>
<sequence length="390" mass="43667">MERGGVSAPTSPEAKRSSVAGAASQGIVIERLEKTGSSGHDDSERRSRSGSDSEELVDVTCCSVFWQLMGLFCYFGCPPLPENITRKIAFHPPPRKQNYRLMGVTKIGQITEVLDLKKVAELRELWIQPVLPEHMKNVDMEHYKWLRQNATTFVLDTKQKNQLLCIWVRSPLARTGRVILFSQGNSSDLGNLIHPNRDSLLAMSIYYSADVVAYDYSGFGYSTGSPSEKNIYADVQAVYDHIKKEYGEYVEIILMGYSMGTAASIDLASKRPENLVGLVLVAPFTSGMRLVRQKPHDAKAGFLDRFLSFEKAPRINVPTLIVHGRRDEVVPIEHSYALHSRLTKPVTPLYVRNHDHFSIFGVRQPLVAHRISHFIRSETAADTNSTDSAS</sequence>
<dbReference type="SUPFAM" id="SSF53474">
    <property type="entry name" value="alpha/beta-Hydrolases"/>
    <property type="match status" value="1"/>
</dbReference>
<feature type="compositionally biased region" description="Basic and acidic residues" evidence="1">
    <location>
        <begin position="30"/>
        <end position="51"/>
    </location>
</feature>
<dbReference type="AlphaFoldDB" id="A0AA39I9L3"/>
<evidence type="ECO:0000313" key="3">
    <source>
        <dbReference type="EMBL" id="KAK0419640.1"/>
    </source>
</evidence>
<feature type="region of interest" description="Disordered" evidence="1">
    <location>
        <begin position="1"/>
        <end position="52"/>
    </location>
</feature>
<dbReference type="PANTHER" id="PTHR12277">
    <property type="entry name" value="ALPHA/BETA HYDROLASE DOMAIN-CONTAINING PROTEIN"/>
    <property type="match status" value="1"/>
</dbReference>
<evidence type="ECO:0000256" key="1">
    <source>
        <dbReference type="SAM" id="MobiDB-lite"/>
    </source>
</evidence>
<protein>
    <recommendedName>
        <fullName evidence="2">Serine aminopeptidase S33 domain-containing protein</fullName>
    </recommendedName>
</protein>
<dbReference type="InterPro" id="IPR022742">
    <property type="entry name" value="Hydrolase_4"/>
</dbReference>
<dbReference type="GO" id="GO:0010008">
    <property type="term" value="C:endosome membrane"/>
    <property type="evidence" value="ECO:0007669"/>
    <property type="project" value="TreeGrafter"/>
</dbReference>
<evidence type="ECO:0000259" key="2">
    <source>
        <dbReference type="Pfam" id="PF12146"/>
    </source>
</evidence>
<reference evidence="3" key="1">
    <citation type="submission" date="2023-06" db="EMBL/GenBank/DDBJ databases">
        <title>Genomic analysis of the entomopathogenic nematode Steinernema hermaphroditum.</title>
        <authorList>
            <person name="Schwarz E.M."/>
            <person name="Heppert J.K."/>
            <person name="Baniya A."/>
            <person name="Schwartz H.T."/>
            <person name="Tan C.-H."/>
            <person name="Antoshechkin I."/>
            <person name="Sternberg P.W."/>
            <person name="Goodrich-Blair H."/>
            <person name="Dillman A.R."/>
        </authorList>
    </citation>
    <scope>NUCLEOTIDE SEQUENCE</scope>
    <source>
        <strain evidence="3">PS9179</strain>
        <tissue evidence="3">Whole animal</tissue>
    </source>
</reference>
<dbReference type="Gene3D" id="3.40.50.1820">
    <property type="entry name" value="alpha/beta hydrolase"/>
    <property type="match status" value="1"/>
</dbReference>
<comment type="caution">
    <text evidence="3">The sequence shown here is derived from an EMBL/GenBank/DDBJ whole genome shotgun (WGS) entry which is preliminary data.</text>
</comment>
<organism evidence="3 4">
    <name type="scientific">Steinernema hermaphroditum</name>
    <dbReference type="NCBI Taxonomy" id="289476"/>
    <lineage>
        <taxon>Eukaryota</taxon>
        <taxon>Metazoa</taxon>
        <taxon>Ecdysozoa</taxon>
        <taxon>Nematoda</taxon>
        <taxon>Chromadorea</taxon>
        <taxon>Rhabditida</taxon>
        <taxon>Tylenchina</taxon>
        <taxon>Panagrolaimomorpha</taxon>
        <taxon>Strongyloidoidea</taxon>
        <taxon>Steinernematidae</taxon>
        <taxon>Steinernema</taxon>
    </lineage>
</organism>
<dbReference type="Proteomes" id="UP001175271">
    <property type="component" value="Unassembled WGS sequence"/>
</dbReference>